<accession>A0A6I3I512</accession>
<keyword evidence="5" id="KW-1185">Reference proteome</keyword>
<proteinExistence type="predicted"/>
<evidence type="ECO:0000259" key="3">
    <source>
        <dbReference type="Pfam" id="PF13559"/>
    </source>
</evidence>
<organism evidence="4 5">
    <name type="scientific">Arsenicicoccus cauae</name>
    <dbReference type="NCBI Taxonomy" id="2663847"/>
    <lineage>
        <taxon>Bacteria</taxon>
        <taxon>Bacillati</taxon>
        <taxon>Actinomycetota</taxon>
        <taxon>Actinomycetes</taxon>
        <taxon>Micrococcales</taxon>
        <taxon>Intrasporangiaceae</taxon>
        <taxon>Arsenicicoccus</taxon>
    </lineage>
</organism>
<feature type="transmembrane region" description="Helical" evidence="2">
    <location>
        <begin position="79"/>
        <end position="100"/>
    </location>
</feature>
<reference evidence="4 5" key="1">
    <citation type="submission" date="2019-11" db="EMBL/GenBank/DDBJ databases">
        <title>Whole genome sequencing identifies a novel species of the genus Arsenicicoccus isolated from human blood.</title>
        <authorList>
            <person name="Jeong J.H."/>
            <person name="Kweon O.J."/>
            <person name="Kim H.R."/>
            <person name="Kim T.-H."/>
            <person name="Ha S.-M."/>
            <person name="Lee M.-K."/>
        </authorList>
    </citation>
    <scope>NUCLEOTIDE SEQUENCE [LARGE SCALE GENOMIC DNA]</scope>
    <source>
        <strain evidence="4 5">MKL-02</strain>
    </source>
</reference>
<dbReference type="Pfam" id="PF13559">
    <property type="entry name" value="DUF4129"/>
    <property type="match status" value="1"/>
</dbReference>
<evidence type="ECO:0000313" key="5">
    <source>
        <dbReference type="Proteomes" id="UP000431092"/>
    </source>
</evidence>
<protein>
    <submittedName>
        <fullName evidence="4">DUF4129 domain-containing protein</fullName>
    </submittedName>
</protein>
<gene>
    <name evidence="4" type="ORF">GGG17_04490</name>
</gene>
<dbReference type="AlphaFoldDB" id="A0A6I3I512"/>
<evidence type="ECO:0000256" key="1">
    <source>
        <dbReference type="SAM" id="MobiDB-lite"/>
    </source>
</evidence>
<name>A0A6I3I512_9MICO</name>
<keyword evidence="2" id="KW-0472">Membrane</keyword>
<dbReference type="Proteomes" id="UP000431092">
    <property type="component" value="Unassembled WGS sequence"/>
</dbReference>
<evidence type="ECO:0000313" key="4">
    <source>
        <dbReference type="EMBL" id="MTB71244.1"/>
    </source>
</evidence>
<feature type="region of interest" description="Disordered" evidence="1">
    <location>
        <begin position="36"/>
        <end position="58"/>
    </location>
</feature>
<keyword evidence="2" id="KW-0812">Transmembrane</keyword>
<evidence type="ECO:0000256" key="2">
    <source>
        <dbReference type="SAM" id="Phobius"/>
    </source>
</evidence>
<dbReference type="RefSeq" id="WP_154592587.1">
    <property type="nucleotide sequence ID" value="NZ_CP171001.1"/>
</dbReference>
<dbReference type="InterPro" id="IPR025403">
    <property type="entry name" value="TgpA-like_C"/>
</dbReference>
<dbReference type="EMBL" id="WLVL01000018">
    <property type="protein sequence ID" value="MTB71244.1"/>
    <property type="molecule type" value="Genomic_DNA"/>
</dbReference>
<keyword evidence="2" id="KW-1133">Transmembrane helix</keyword>
<sequence>MSTRRGLGLLAVVLALVGIALVWATVRGPTLITSRSLTTASPERDAQDPRAVPASGVGTPTVTPAQAHGGDGWEGLPGWLPWLLLAAALVLAVVVGRRVLRRARALPRDERDDAPLAPDLAPEPVLDEEAARQQRAALAGGTPRNGIVACWVELERLAAAAGSTRRAAETSAEFTRRVLAEQHVPEDAIAALAEAYREARFSSHEVGEELRSAAGLALDRLHDALLGHAAPTGPAAAHRGEGRP</sequence>
<feature type="domain" description="Protein-glutamine gamma-glutamyltransferase-like C-terminal" evidence="3">
    <location>
        <begin position="150"/>
        <end position="214"/>
    </location>
</feature>
<comment type="caution">
    <text evidence="4">The sequence shown here is derived from an EMBL/GenBank/DDBJ whole genome shotgun (WGS) entry which is preliminary data.</text>
</comment>